<gene>
    <name evidence="2" type="ORF">B7R22_02245</name>
</gene>
<feature type="compositionally biased region" description="Pro residues" evidence="1">
    <location>
        <begin position="13"/>
        <end position="23"/>
    </location>
</feature>
<dbReference type="RefSeq" id="WP_116410203.1">
    <property type="nucleotide sequence ID" value="NZ_NBXB01000009.1"/>
</dbReference>
<evidence type="ECO:0000313" key="2">
    <source>
        <dbReference type="EMBL" id="RFA16891.1"/>
    </source>
</evidence>
<evidence type="ECO:0000313" key="3">
    <source>
        <dbReference type="Proteomes" id="UP000256541"/>
    </source>
</evidence>
<dbReference type="OrthoDB" id="4578793at2"/>
<dbReference type="Proteomes" id="UP000256541">
    <property type="component" value="Unassembled WGS sequence"/>
</dbReference>
<sequence length="263" mass="26661">MSDIYDEISSTTPPTPAASPSSPPGDKVEAAKEQAGQLKEQALDSSAKVTGTAKNEAANVVGEAKAQAKDLFAQTQSELKDQAGVQQQRVAAGLRSVSDELGSMANSSEGGGVASELVQQAASRAGSIATWLEGRDPGSLLSDVRSYAARKPGTFIAAAAIAGLLAGRLTRSLVANTADEKAAEKEAESTSTPEFADVVTTASAPTPAYAPAEPTYVAPVVPSAPATTAYTAADAHANFDDLVAPTGTTSAPTGTDFYYGDHA</sequence>
<accession>A0A3E0W4I4</accession>
<feature type="compositionally biased region" description="Polar residues" evidence="1">
    <location>
        <begin position="43"/>
        <end position="53"/>
    </location>
</feature>
<feature type="region of interest" description="Disordered" evidence="1">
    <location>
        <begin position="1"/>
        <end position="54"/>
    </location>
</feature>
<dbReference type="EMBL" id="NBXB01000009">
    <property type="protein sequence ID" value="RFA16891.1"/>
    <property type="molecule type" value="Genomic_DNA"/>
</dbReference>
<reference evidence="2 3" key="1">
    <citation type="submission" date="2017-04" db="EMBL/GenBank/DDBJ databases">
        <title>Comparative genome analysis of Subtercola boreus.</title>
        <authorList>
            <person name="Cho Y.-J."/>
            <person name="Cho A."/>
            <person name="Kim O.-S."/>
            <person name="Lee J.-I."/>
        </authorList>
    </citation>
    <scope>NUCLEOTIDE SEQUENCE [LARGE SCALE GENOMIC DNA]</scope>
    <source>
        <strain evidence="2 3">P27479</strain>
    </source>
</reference>
<proteinExistence type="predicted"/>
<organism evidence="2 3">
    <name type="scientific">Subtercola boreus</name>
    <dbReference type="NCBI Taxonomy" id="120213"/>
    <lineage>
        <taxon>Bacteria</taxon>
        <taxon>Bacillati</taxon>
        <taxon>Actinomycetota</taxon>
        <taxon>Actinomycetes</taxon>
        <taxon>Micrococcales</taxon>
        <taxon>Microbacteriaceae</taxon>
        <taxon>Subtercola</taxon>
    </lineage>
</organism>
<name>A0A3E0W4I4_9MICO</name>
<protein>
    <submittedName>
        <fullName evidence="2">Uncharacterized protein</fullName>
    </submittedName>
</protein>
<dbReference type="AlphaFoldDB" id="A0A3E0W4I4"/>
<evidence type="ECO:0000256" key="1">
    <source>
        <dbReference type="SAM" id="MobiDB-lite"/>
    </source>
</evidence>
<comment type="caution">
    <text evidence="2">The sequence shown here is derived from an EMBL/GenBank/DDBJ whole genome shotgun (WGS) entry which is preliminary data.</text>
</comment>